<evidence type="ECO:0000256" key="3">
    <source>
        <dbReference type="ARBA" id="ARBA00022679"/>
    </source>
</evidence>
<comment type="caution">
    <text evidence="5">The sequence shown here is derived from an EMBL/GenBank/DDBJ whole genome shotgun (WGS) entry which is preliminary data.</text>
</comment>
<accession>A0A0N8H3E2</accession>
<dbReference type="SMART" id="SM00967">
    <property type="entry name" value="SpoU_sub_bind"/>
    <property type="match status" value="1"/>
</dbReference>
<sequence length="240" mass="26724">MVGKNQIKQVRSLHQKKYRNQKNLFFVEGIKVVMELLNAGFVLEKLYATKANLALFYGHSVEEITAEELVKMSALRTPNGVLAVFQMPEKNSVPTEDWVVALDDVRDPGNLGTIIRLCDWYGIKNMVCSSNTVDCFNPKVLQATMGSIARVSVHYTELSTYLKDTKLPIYGTFIQGKSVYEMAWPTSGILVMGNEAHGISPEISALVTKQISIPQYGEQSAESLNVSTATGILLNELRRF</sequence>
<dbReference type="InterPro" id="IPR001537">
    <property type="entry name" value="SpoU_MeTrfase"/>
</dbReference>
<dbReference type="InterPro" id="IPR053888">
    <property type="entry name" value="MRM3-like_sub_bind"/>
</dbReference>
<keyword evidence="3 5" id="KW-0808">Transferase</keyword>
<dbReference type="CDD" id="cd18109">
    <property type="entry name" value="SpoU-like_RNA-MTase"/>
    <property type="match status" value="1"/>
</dbReference>
<evidence type="ECO:0000313" key="5">
    <source>
        <dbReference type="EMBL" id="KPM30324.1"/>
    </source>
</evidence>
<dbReference type="GO" id="GO:0032259">
    <property type="term" value="P:methylation"/>
    <property type="evidence" value="ECO:0007669"/>
    <property type="project" value="UniProtKB-KW"/>
</dbReference>
<dbReference type="GO" id="GO:0008173">
    <property type="term" value="F:RNA methyltransferase activity"/>
    <property type="evidence" value="ECO:0007669"/>
    <property type="project" value="InterPro"/>
</dbReference>
<dbReference type="Pfam" id="PF00588">
    <property type="entry name" value="SpoU_methylase"/>
    <property type="match status" value="1"/>
</dbReference>
<dbReference type="Gene3D" id="3.40.1280.10">
    <property type="match status" value="1"/>
</dbReference>
<organism evidence="5 6">
    <name type="scientific">Croceitalea dokdonensis DOKDO 023</name>
    <dbReference type="NCBI Taxonomy" id="1300341"/>
    <lineage>
        <taxon>Bacteria</taxon>
        <taxon>Pseudomonadati</taxon>
        <taxon>Bacteroidota</taxon>
        <taxon>Flavobacteriia</taxon>
        <taxon>Flavobacteriales</taxon>
        <taxon>Flavobacteriaceae</taxon>
        <taxon>Croceitalea</taxon>
    </lineage>
</organism>
<dbReference type="AlphaFoldDB" id="A0A0N8H3E2"/>
<evidence type="ECO:0000313" key="6">
    <source>
        <dbReference type="Proteomes" id="UP000050280"/>
    </source>
</evidence>
<feature type="domain" description="RNA 2-O ribose methyltransferase substrate binding" evidence="4">
    <location>
        <begin position="26"/>
        <end position="91"/>
    </location>
</feature>
<dbReference type="Gene3D" id="3.30.1330.30">
    <property type="match status" value="1"/>
</dbReference>
<dbReference type="InterPro" id="IPR013123">
    <property type="entry name" value="SpoU_subst-bd"/>
</dbReference>
<keyword evidence="6" id="KW-1185">Reference proteome</keyword>
<protein>
    <submittedName>
        <fullName evidence="5">tRNA/rRNA methyltransferase</fullName>
    </submittedName>
</protein>
<dbReference type="EMBL" id="LDJX01000011">
    <property type="protein sequence ID" value="KPM30324.1"/>
    <property type="molecule type" value="Genomic_DNA"/>
</dbReference>
<dbReference type="InterPro" id="IPR051259">
    <property type="entry name" value="rRNA_Methyltransferase"/>
</dbReference>
<dbReference type="PATRIC" id="fig|1300341.3.peg.869"/>
<evidence type="ECO:0000256" key="1">
    <source>
        <dbReference type="ARBA" id="ARBA00007228"/>
    </source>
</evidence>
<evidence type="ECO:0000256" key="2">
    <source>
        <dbReference type="ARBA" id="ARBA00022603"/>
    </source>
</evidence>
<dbReference type="OrthoDB" id="9785673at2"/>
<gene>
    <name evidence="5" type="ORF">I595_3620</name>
</gene>
<dbReference type="PANTHER" id="PTHR43191">
    <property type="entry name" value="RRNA METHYLTRANSFERASE 3"/>
    <property type="match status" value="1"/>
</dbReference>
<dbReference type="SUPFAM" id="SSF55315">
    <property type="entry name" value="L30e-like"/>
    <property type="match status" value="1"/>
</dbReference>
<dbReference type="Proteomes" id="UP000050280">
    <property type="component" value="Unassembled WGS sequence"/>
</dbReference>
<dbReference type="SUPFAM" id="SSF75217">
    <property type="entry name" value="alpha/beta knot"/>
    <property type="match status" value="1"/>
</dbReference>
<evidence type="ECO:0000259" key="4">
    <source>
        <dbReference type="SMART" id="SM00967"/>
    </source>
</evidence>
<dbReference type="InterPro" id="IPR029028">
    <property type="entry name" value="Alpha/beta_knot_MTases"/>
</dbReference>
<dbReference type="GO" id="GO:0005737">
    <property type="term" value="C:cytoplasm"/>
    <property type="evidence" value="ECO:0007669"/>
    <property type="project" value="UniProtKB-ARBA"/>
</dbReference>
<dbReference type="RefSeq" id="WP_054560557.1">
    <property type="nucleotide sequence ID" value="NZ_LDJX01000011.1"/>
</dbReference>
<dbReference type="GO" id="GO:0003723">
    <property type="term" value="F:RNA binding"/>
    <property type="evidence" value="ECO:0007669"/>
    <property type="project" value="InterPro"/>
</dbReference>
<dbReference type="Pfam" id="PF22435">
    <property type="entry name" value="MRM3-like_sub_bind"/>
    <property type="match status" value="1"/>
</dbReference>
<comment type="similarity">
    <text evidence="1">Belongs to the class IV-like SAM-binding methyltransferase superfamily. RNA methyltransferase TrmH family.</text>
</comment>
<dbReference type="InterPro" id="IPR029064">
    <property type="entry name" value="Ribosomal_eL30-like_sf"/>
</dbReference>
<dbReference type="PANTHER" id="PTHR43191:SF2">
    <property type="entry name" value="RRNA METHYLTRANSFERASE 3, MITOCHONDRIAL"/>
    <property type="match status" value="1"/>
</dbReference>
<reference evidence="5 6" key="1">
    <citation type="submission" date="2015-09" db="EMBL/GenBank/DDBJ databases">
        <title>Genome sequence of the marine flavobacterium Croceitalea dokdonensis DOKDO 023 that contains proton- and sodium-pumping rhodopsins.</title>
        <authorList>
            <person name="Kwon S.-K."/>
            <person name="Lee H.K."/>
            <person name="Kwak M.-J."/>
            <person name="Kim J.F."/>
        </authorList>
    </citation>
    <scope>NUCLEOTIDE SEQUENCE [LARGE SCALE GENOMIC DNA]</scope>
    <source>
        <strain evidence="5 6">DOKDO 023</strain>
    </source>
</reference>
<proteinExistence type="inferred from homology"/>
<name>A0A0N8H3E2_9FLAO</name>
<dbReference type="STRING" id="1300341.I595_3620"/>
<dbReference type="InterPro" id="IPR029026">
    <property type="entry name" value="tRNA_m1G_MTases_N"/>
</dbReference>
<dbReference type="GO" id="GO:0006396">
    <property type="term" value="P:RNA processing"/>
    <property type="evidence" value="ECO:0007669"/>
    <property type="project" value="InterPro"/>
</dbReference>
<keyword evidence="2 5" id="KW-0489">Methyltransferase</keyword>